<dbReference type="PANTHER" id="PTHR47772">
    <property type="entry name" value="ZINC FINGER PROTEIN 200"/>
    <property type="match status" value="1"/>
</dbReference>
<name>A0A1A9WX39_9MUSC</name>
<evidence type="ECO:0000259" key="11">
    <source>
        <dbReference type="PROSITE" id="PS50157"/>
    </source>
</evidence>
<dbReference type="VEuPathDB" id="VectorBase:GBRI035569"/>
<protein>
    <recommendedName>
        <fullName evidence="15">Protein krueppel</fullName>
    </recommendedName>
</protein>
<evidence type="ECO:0000259" key="12">
    <source>
        <dbReference type="PROSITE" id="PS51915"/>
    </source>
</evidence>
<dbReference type="Pfam" id="PF00096">
    <property type="entry name" value="zf-C2H2"/>
    <property type="match status" value="3"/>
</dbReference>
<feature type="domain" description="C2H2-type" evidence="11">
    <location>
        <begin position="363"/>
        <end position="390"/>
    </location>
</feature>
<dbReference type="InterPro" id="IPR050636">
    <property type="entry name" value="C2H2-ZF_domain-containing"/>
</dbReference>
<dbReference type="InterPro" id="IPR012934">
    <property type="entry name" value="Znf_AD"/>
</dbReference>
<feature type="domain" description="ZAD" evidence="12">
    <location>
        <begin position="34"/>
        <end position="117"/>
    </location>
</feature>
<dbReference type="InterPro" id="IPR013087">
    <property type="entry name" value="Znf_C2H2_type"/>
</dbReference>
<feature type="domain" description="C2H2-type" evidence="11">
    <location>
        <begin position="419"/>
        <end position="441"/>
    </location>
</feature>
<dbReference type="PROSITE" id="PS00028">
    <property type="entry name" value="ZINC_FINGER_C2H2_1"/>
    <property type="match status" value="6"/>
</dbReference>
<feature type="domain" description="C2H2-type" evidence="11">
    <location>
        <begin position="277"/>
        <end position="305"/>
    </location>
</feature>
<keyword evidence="5 10" id="KW-0862">Zinc</keyword>
<dbReference type="Gene3D" id="3.40.1800.20">
    <property type="match status" value="1"/>
</dbReference>
<organism evidence="13 14">
    <name type="scientific">Glossina brevipalpis</name>
    <dbReference type="NCBI Taxonomy" id="37001"/>
    <lineage>
        <taxon>Eukaryota</taxon>
        <taxon>Metazoa</taxon>
        <taxon>Ecdysozoa</taxon>
        <taxon>Arthropoda</taxon>
        <taxon>Hexapoda</taxon>
        <taxon>Insecta</taxon>
        <taxon>Pterygota</taxon>
        <taxon>Neoptera</taxon>
        <taxon>Endopterygota</taxon>
        <taxon>Diptera</taxon>
        <taxon>Brachycera</taxon>
        <taxon>Muscomorpha</taxon>
        <taxon>Hippoboscoidea</taxon>
        <taxon>Glossinidae</taxon>
        <taxon>Glossina</taxon>
    </lineage>
</organism>
<keyword evidence="6" id="KW-0805">Transcription regulation</keyword>
<reference evidence="14" key="1">
    <citation type="submission" date="2014-03" db="EMBL/GenBank/DDBJ databases">
        <authorList>
            <person name="Aksoy S."/>
            <person name="Warren W."/>
            <person name="Wilson R.K."/>
        </authorList>
    </citation>
    <scope>NUCLEOTIDE SEQUENCE [LARGE SCALE GENOMIC DNA]</scope>
    <source>
        <strain evidence="14">IAEA</strain>
    </source>
</reference>
<evidence type="ECO:0000256" key="3">
    <source>
        <dbReference type="ARBA" id="ARBA00022737"/>
    </source>
</evidence>
<dbReference type="Pfam" id="PF07776">
    <property type="entry name" value="zf-AD"/>
    <property type="match status" value="1"/>
</dbReference>
<evidence type="ECO:0000256" key="2">
    <source>
        <dbReference type="ARBA" id="ARBA00022723"/>
    </source>
</evidence>
<feature type="domain" description="C2H2-type" evidence="11">
    <location>
        <begin position="335"/>
        <end position="362"/>
    </location>
</feature>
<dbReference type="SMART" id="SM00868">
    <property type="entry name" value="zf-AD"/>
    <property type="match status" value="1"/>
</dbReference>
<evidence type="ECO:0000256" key="10">
    <source>
        <dbReference type="PROSITE-ProRule" id="PRU01263"/>
    </source>
</evidence>
<dbReference type="Gene3D" id="3.30.160.60">
    <property type="entry name" value="Classic Zinc Finger"/>
    <property type="match status" value="4"/>
</dbReference>
<sequence length="455" mass="53419">MCEMLRKILYYENILDFKVNTKSSLQPEDVNNWLLCRTCLCEINSLDDSLSIEAMCMDTIQEKFLNIKEMLQLSIGYIIPLDNPLPSMVCKSCVNKITKLYYFTVQIKRAENVLKSLHEKLNTRVYNESEKNENLDASNLKDEKELSTTPVEYEQYEVLEEIELLNSEDNYCNGDNPSLNDKVEQLSDAAQESVEILELMPGNDDEEFYNFEDIINSEEEGEYLSEEEALHLEEHNPNNDNGAISKKPEDVNSFKKRLPMRYKHKQPRVKQPLLTDLTCSVCSQRFYIQRDLVQHVQQTHPSAKAFKCRDCGQKFTHMQSLSRHMNTHKTSLFKYECKYCTKTFARIDGLIRHHRTHTGERPYVCDFCDKTFKQRTELNAHALTHAKHKMFACNICDRLLSSRNGLYLHKKNHENRVKFHCHSCTKEFTSKVKLKQHIKEHKDILEIYSIKQTEE</sequence>
<dbReference type="GO" id="GO:0005634">
    <property type="term" value="C:nucleus"/>
    <property type="evidence" value="ECO:0007669"/>
    <property type="project" value="UniProtKB-SubCell"/>
</dbReference>
<feature type="domain" description="C2H2-type" evidence="11">
    <location>
        <begin position="306"/>
        <end position="328"/>
    </location>
</feature>
<evidence type="ECO:0000256" key="6">
    <source>
        <dbReference type="ARBA" id="ARBA00023015"/>
    </source>
</evidence>
<dbReference type="FunFam" id="3.30.160.60:FF:000100">
    <property type="entry name" value="Zinc finger 45-like"/>
    <property type="match status" value="1"/>
</dbReference>
<reference evidence="13" key="2">
    <citation type="submission" date="2020-05" db="UniProtKB">
        <authorList>
            <consortium name="EnsemblMetazoa"/>
        </authorList>
    </citation>
    <scope>IDENTIFICATION</scope>
    <source>
        <strain evidence="13">IAEA</strain>
    </source>
</reference>
<evidence type="ECO:0000256" key="4">
    <source>
        <dbReference type="ARBA" id="ARBA00022771"/>
    </source>
</evidence>
<dbReference type="SMART" id="SM00355">
    <property type="entry name" value="ZnF_C2H2"/>
    <property type="match status" value="6"/>
</dbReference>
<evidence type="ECO:0000256" key="9">
    <source>
        <dbReference type="PROSITE-ProRule" id="PRU00042"/>
    </source>
</evidence>
<dbReference type="PANTHER" id="PTHR47772:SF7">
    <property type="entry name" value="ZINC FINGER PROTEIN 160"/>
    <property type="match status" value="1"/>
</dbReference>
<feature type="binding site" evidence="10">
    <location>
        <position position="90"/>
    </location>
    <ligand>
        <name>Zn(2+)</name>
        <dbReference type="ChEBI" id="CHEBI:29105"/>
    </ligand>
</feature>
<evidence type="ECO:0000256" key="5">
    <source>
        <dbReference type="ARBA" id="ARBA00022833"/>
    </source>
</evidence>
<dbReference type="GO" id="GO:0008270">
    <property type="term" value="F:zinc ion binding"/>
    <property type="evidence" value="ECO:0007669"/>
    <property type="project" value="UniProtKB-UniRule"/>
</dbReference>
<evidence type="ECO:0000313" key="14">
    <source>
        <dbReference type="Proteomes" id="UP000091820"/>
    </source>
</evidence>
<dbReference type="PROSITE" id="PS51915">
    <property type="entry name" value="ZAD"/>
    <property type="match status" value="1"/>
</dbReference>
<keyword evidence="2 10" id="KW-0479">Metal-binding</keyword>
<evidence type="ECO:0000256" key="8">
    <source>
        <dbReference type="ARBA" id="ARBA00023242"/>
    </source>
</evidence>
<keyword evidence="7" id="KW-0804">Transcription</keyword>
<keyword evidence="4 9" id="KW-0863">Zinc-finger</keyword>
<proteinExistence type="predicted"/>
<dbReference type="SUPFAM" id="SSF57716">
    <property type="entry name" value="Glucocorticoid receptor-like (DNA-binding domain)"/>
    <property type="match status" value="1"/>
</dbReference>
<keyword evidence="14" id="KW-1185">Reference proteome</keyword>
<dbReference type="PROSITE" id="PS50157">
    <property type="entry name" value="ZINC_FINGER_C2H2_2"/>
    <property type="match status" value="6"/>
</dbReference>
<dbReference type="EnsemblMetazoa" id="GBRI035569-RA">
    <property type="protein sequence ID" value="GBRI035569-PA"/>
    <property type="gene ID" value="GBRI035569"/>
</dbReference>
<dbReference type="AlphaFoldDB" id="A0A1A9WX39"/>
<dbReference type="STRING" id="37001.A0A1A9WX39"/>
<feature type="domain" description="C2H2-type" evidence="11">
    <location>
        <begin position="391"/>
        <end position="418"/>
    </location>
</feature>
<keyword evidence="8" id="KW-0539">Nucleus</keyword>
<dbReference type="Proteomes" id="UP000091820">
    <property type="component" value="Unassembled WGS sequence"/>
</dbReference>
<evidence type="ECO:0000256" key="7">
    <source>
        <dbReference type="ARBA" id="ARBA00023163"/>
    </source>
</evidence>
<dbReference type="SUPFAM" id="SSF57667">
    <property type="entry name" value="beta-beta-alpha zinc fingers"/>
    <property type="match status" value="3"/>
</dbReference>
<feature type="binding site" evidence="10">
    <location>
        <position position="39"/>
    </location>
    <ligand>
        <name>Zn(2+)</name>
        <dbReference type="ChEBI" id="CHEBI:29105"/>
    </ligand>
</feature>
<accession>A0A1A9WX39</accession>
<dbReference type="FunFam" id="3.30.160.60:FF:001498">
    <property type="entry name" value="Zinc finger protein 404"/>
    <property type="match status" value="1"/>
</dbReference>
<evidence type="ECO:0008006" key="15">
    <source>
        <dbReference type="Google" id="ProtNLM"/>
    </source>
</evidence>
<feature type="binding site" evidence="10">
    <location>
        <position position="93"/>
    </location>
    <ligand>
        <name>Zn(2+)</name>
        <dbReference type="ChEBI" id="CHEBI:29105"/>
    </ligand>
</feature>
<dbReference type="InterPro" id="IPR036236">
    <property type="entry name" value="Znf_C2H2_sf"/>
</dbReference>
<dbReference type="FunFam" id="3.30.160.60:FF:002349">
    <property type="entry name" value="Zinc finger and BTB domain-containing 40"/>
    <property type="match status" value="1"/>
</dbReference>
<evidence type="ECO:0000313" key="13">
    <source>
        <dbReference type="EnsemblMetazoa" id="GBRI035569-PA"/>
    </source>
</evidence>
<feature type="binding site" evidence="10">
    <location>
        <position position="36"/>
    </location>
    <ligand>
        <name>Zn(2+)</name>
        <dbReference type="ChEBI" id="CHEBI:29105"/>
    </ligand>
</feature>
<comment type="subcellular location">
    <subcellularLocation>
        <location evidence="1">Nucleus</location>
    </subcellularLocation>
</comment>
<evidence type="ECO:0000256" key="1">
    <source>
        <dbReference type="ARBA" id="ARBA00004123"/>
    </source>
</evidence>
<keyword evidence="3" id="KW-0677">Repeat</keyword>